<gene>
    <name evidence="2" type="ordered locus">Dred_0853</name>
</gene>
<dbReference type="GO" id="GO:0003697">
    <property type="term" value="F:single-stranded DNA binding"/>
    <property type="evidence" value="ECO:0007669"/>
    <property type="project" value="InterPro"/>
</dbReference>
<dbReference type="Pfam" id="PF08401">
    <property type="entry name" value="ArdcN"/>
    <property type="match status" value="1"/>
</dbReference>
<evidence type="ECO:0000259" key="1">
    <source>
        <dbReference type="Pfam" id="PF08401"/>
    </source>
</evidence>
<dbReference type="KEGG" id="drm:Dred_0853"/>
<accession>A4J2T8</accession>
<feature type="domain" description="N-terminal" evidence="1">
    <location>
        <begin position="52"/>
        <end position="120"/>
    </location>
</feature>
<sequence length="278" mass="31580">MPGRAHPDIFIDEKIKENIDKILEMFETGNMPAAIARTVIRAQEGFELPSDKWSLGNQIIMMAHNTEDARGFKQWQEVGRFVKKGAKAFYILGPMCKRIKNKEDDREKIIITCFKSIPVFRYEDTEGAEVEYPDYLPKEPPPLWDVAEKMGIQVNYRPFTGEAFGSITTDGRKMTLRTHDVKTYFHELGHGAHGTFKKLKGGQHEDQEIVAETVACVLCELYGYHGYIYHGFRYIKHYAGAKDGKESARAIMAVLSDVKQCLDIILSLAEPLEELTAA</sequence>
<evidence type="ECO:0000313" key="3">
    <source>
        <dbReference type="Proteomes" id="UP000001556"/>
    </source>
</evidence>
<keyword evidence="3" id="KW-1185">Reference proteome</keyword>
<dbReference type="EMBL" id="CP000612">
    <property type="protein sequence ID" value="ABO49391.1"/>
    <property type="molecule type" value="Genomic_DNA"/>
</dbReference>
<name>A4J2T8_DESRM</name>
<dbReference type="STRING" id="349161.Dred_0853"/>
<dbReference type="Proteomes" id="UP000001556">
    <property type="component" value="Chromosome"/>
</dbReference>
<dbReference type="AlphaFoldDB" id="A4J2T8"/>
<reference evidence="2 3" key="1">
    <citation type="submission" date="2007-03" db="EMBL/GenBank/DDBJ databases">
        <title>Complete sequence of Desulfotomaculum reducens MI-1.</title>
        <authorList>
            <consortium name="US DOE Joint Genome Institute"/>
            <person name="Copeland A."/>
            <person name="Lucas S."/>
            <person name="Lapidus A."/>
            <person name="Barry K."/>
            <person name="Detter J.C."/>
            <person name="Glavina del Rio T."/>
            <person name="Hammon N."/>
            <person name="Israni S."/>
            <person name="Dalin E."/>
            <person name="Tice H."/>
            <person name="Pitluck S."/>
            <person name="Sims D."/>
            <person name="Brettin T."/>
            <person name="Bruce D."/>
            <person name="Han C."/>
            <person name="Tapia R."/>
            <person name="Schmutz J."/>
            <person name="Larimer F."/>
            <person name="Land M."/>
            <person name="Hauser L."/>
            <person name="Kyrpides N."/>
            <person name="Kim E."/>
            <person name="Tebo B.M."/>
            <person name="Richardson P."/>
        </authorList>
    </citation>
    <scope>NUCLEOTIDE SEQUENCE [LARGE SCALE GENOMIC DNA]</scope>
    <source>
        <strain evidence="2 3">MI-1</strain>
    </source>
</reference>
<evidence type="ECO:0000313" key="2">
    <source>
        <dbReference type="EMBL" id="ABO49391.1"/>
    </source>
</evidence>
<organism evidence="2 3">
    <name type="scientific">Desulforamulus reducens (strain ATCC BAA-1160 / DSM 100696 / MI-1)</name>
    <name type="common">Desulfotomaculum reducens</name>
    <dbReference type="NCBI Taxonomy" id="349161"/>
    <lineage>
        <taxon>Bacteria</taxon>
        <taxon>Bacillati</taxon>
        <taxon>Bacillota</taxon>
        <taxon>Clostridia</taxon>
        <taxon>Eubacteriales</taxon>
        <taxon>Peptococcaceae</taxon>
        <taxon>Desulforamulus</taxon>
    </lineage>
</organism>
<protein>
    <recommendedName>
        <fullName evidence="1">N-terminal domain-containing protein</fullName>
    </recommendedName>
</protein>
<proteinExistence type="predicted"/>
<dbReference type="InterPro" id="IPR013610">
    <property type="entry name" value="ArdC_N"/>
</dbReference>
<dbReference type="eggNOG" id="COG4227">
    <property type="taxonomic scope" value="Bacteria"/>
</dbReference>
<dbReference type="HOGENOM" id="CLU_965951_0_0_9"/>